<evidence type="ECO:0000313" key="2">
    <source>
        <dbReference type="EMBL" id="OGF86596.1"/>
    </source>
</evidence>
<dbReference type="PANTHER" id="PTHR43649:SF12">
    <property type="entry name" value="DIACETYLCHITOBIOSE BINDING PROTEIN DASA"/>
    <property type="match status" value="1"/>
</dbReference>
<evidence type="ECO:0008006" key="4">
    <source>
        <dbReference type="Google" id="ProtNLM"/>
    </source>
</evidence>
<name>A0A1F5XFK1_9BACT</name>
<keyword evidence="1" id="KW-1133">Transmembrane helix</keyword>
<reference evidence="2 3" key="1">
    <citation type="journal article" date="2016" name="Nat. Commun.">
        <title>Thousands of microbial genomes shed light on interconnected biogeochemical processes in an aquifer system.</title>
        <authorList>
            <person name="Anantharaman K."/>
            <person name="Brown C.T."/>
            <person name="Hug L.A."/>
            <person name="Sharon I."/>
            <person name="Castelle C.J."/>
            <person name="Probst A.J."/>
            <person name="Thomas B.C."/>
            <person name="Singh A."/>
            <person name="Wilkins M.J."/>
            <person name="Karaoz U."/>
            <person name="Brodie E.L."/>
            <person name="Williams K.H."/>
            <person name="Hubbard S.S."/>
            <person name="Banfield J.F."/>
        </authorList>
    </citation>
    <scope>NUCLEOTIDE SEQUENCE [LARGE SCALE GENOMIC DNA]</scope>
</reference>
<feature type="transmembrane region" description="Helical" evidence="1">
    <location>
        <begin position="6"/>
        <end position="27"/>
    </location>
</feature>
<dbReference type="Pfam" id="PF01547">
    <property type="entry name" value="SBP_bac_1"/>
    <property type="match status" value="1"/>
</dbReference>
<accession>A0A1F5XFK1</accession>
<protein>
    <recommendedName>
        <fullName evidence="4">ABC transporter substrate-binding protein</fullName>
    </recommendedName>
</protein>
<dbReference type="Proteomes" id="UP000177346">
    <property type="component" value="Unassembled WGS sequence"/>
</dbReference>
<dbReference type="InterPro" id="IPR006059">
    <property type="entry name" value="SBP"/>
</dbReference>
<dbReference type="PANTHER" id="PTHR43649">
    <property type="entry name" value="ARABINOSE-BINDING PROTEIN-RELATED"/>
    <property type="match status" value="1"/>
</dbReference>
<evidence type="ECO:0000313" key="3">
    <source>
        <dbReference type="Proteomes" id="UP000177346"/>
    </source>
</evidence>
<dbReference type="Gene3D" id="3.40.190.10">
    <property type="entry name" value="Periplasmic binding protein-like II"/>
    <property type="match status" value="1"/>
</dbReference>
<evidence type="ECO:0000256" key="1">
    <source>
        <dbReference type="SAM" id="Phobius"/>
    </source>
</evidence>
<sequence>MDKLQIAIVGGAVILAVVVVLVFIGAIPGLRTDEGIAANLVMWGFGDEVLMRDLILKFSESRPDFEVRYKKVAPENFENDFLNALAGGNAPDIIVFPAGYLKKHKDKLASAPPILFTEREIRQNYIDAGAAFLGDKNEVLGAPFYADAAALYWNKDLFSKNLLTLPPKTWDEFLADATKFTKKDSSGNILISGAALGRGINIKNAPLVLTALFLQSGEKIINNSGEIVLNNPLNIGQTSLRPAESSLRFMADFANPRKTAQSWSGALPEAKEFFIAGKLAMYLGRISEYVEITSKNPHLSFGVSPLPQLADAPKNITAGEVFALAVPKTSRNQRQSWEFIKFLSEQENSAAYADKAANVSLRRDVLPDYFKESARAAFAESVLALQIWPNPDPQKTDGIFRELIEDAATGRFTTLRDALEKAGSRLSEL</sequence>
<dbReference type="AlphaFoldDB" id="A0A1F5XFK1"/>
<dbReference type="SUPFAM" id="SSF53850">
    <property type="entry name" value="Periplasmic binding protein-like II"/>
    <property type="match status" value="1"/>
</dbReference>
<keyword evidence="1" id="KW-0812">Transmembrane</keyword>
<organism evidence="2 3">
    <name type="scientific">Candidatus Giovannonibacteria bacterium RIFCSPLOWO2_01_FULL_46_32</name>
    <dbReference type="NCBI Taxonomy" id="1798353"/>
    <lineage>
        <taxon>Bacteria</taxon>
        <taxon>Candidatus Giovannoniibacteriota</taxon>
    </lineage>
</organism>
<gene>
    <name evidence="2" type="ORF">A3B19_00080</name>
</gene>
<comment type="caution">
    <text evidence="2">The sequence shown here is derived from an EMBL/GenBank/DDBJ whole genome shotgun (WGS) entry which is preliminary data.</text>
</comment>
<proteinExistence type="predicted"/>
<keyword evidence="1" id="KW-0472">Membrane</keyword>
<dbReference type="InterPro" id="IPR050490">
    <property type="entry name" value="Bact_solute-bd_prot1"/>
</dbReference>
<dbReference type="EMBL" id="MFIF01000014">
    <property type="protein sequence ID" value="OGF86596.1"/>
    <property type="molecule type" value="Genomic_DNA"/>
</dbReference>